<dbReference type="Proteomes" id="UP000054279">
    <property type="component" value="Unassembled WGS sequence"/>
</dbReference>
<evidence type="ECO:0000313" key="3">
    <source>
        <dbReference type="Proteomes" id="UP000054279"/>
    </source>
</evidence>
<reference evidence="2 3" key="1">
    <citation type="submission" date="2014-06" db="EMBL/GenBank/DDBJ databases">
        <title>Evolutionary Origins and Diversification of the Mycorrhizal Mutualists.</title>
        <authorList>
            <consortium name="DOE Joint Genome Institute"/>
            <consortium name="Mycorrhizal Genomics Consortium"/>
            <person name="Kohler A."/>
            <person name="Kuo A."/>
            <person name="Nagy L.G."/>
            <person name="Floudas D."/>
            <person name="Copeland A."/>
            <person name="Barry K.W."/>
            <person name="Cichocki N."/>
            <person name="Veneault-Fourrey C."/>
            <person name="LaButti K."/>
            <person name="Lindquist E.A."/>
            <person name="Lipzen A."/>
            <person name="Lundell T."/>
            <person name="Morin E."/>
            <person name="Murat C."/>
            <person name="Riley R."/>
            <person name="Ohm R."/>
            <person name="Sun H."/>
            <person name="Tunlid A."/>
            <person name="Henrissat B."/>
            <person name="Grigoriev I.V."/>
            <person name="Hibbett D.S."/>
            <person name="Martin F."/>
        </authorList>
    </citation>
    <scope>NUCLEOTIDE SEQUENCE [LARGE SCALE GENOMIC DNA]</scope>
    <source>
        <strain evidence="2 3">SS14</strain>
    </source>
</reference>
<dbReference type="OrthoDB" id="3266728at2759"/>
<organism evidence="2 3">
    <name type="scientific">Sphaerobolus stellatus (strain SS14)</name>
    <dbReference type="NCBI Taxonomy" id="990650"/>
    <lineage>
        <taxon>Eukaryota</taxon>
        <taxon>Fungi</taxon>
        <taxon>Dikarya</taxon>
        <taxon>Basidiomycota</taxon>
        <taxon>Agaricomycotina</taxon>
        <taxon>Agaricomycetes</taxon>
        <taxon>Phallomycetidae</taxon>
        <taxon>Geastrales</taxon>
        <taxon>Sphaerobolaceae</taxon>
        <taxon>Sphaerobolus</taxon>
    </lineage>
</organism>
<feature type="compositionally biased region" description="Polar residues" evidence="1">
    <location>
        <begin position="397"/>
        <end position="414"/>
    </location>
</feature>
<keyword evidence="3" id="KW-1185">Reference proteome</keyword>
<feature type="compositionally biased region" description="Basic residues" evidence="1">
    <location>
        <begin position="469"/>
        <end position="480"/>
    </location>
</feature>
<feature type="region of interest" description="Disordered" evidence="1">
    <location>
        <begin position="1"/>
        <end position="24"/>
    </location>
</feature>
<name>A0A0C9TZ94_SPHS4</name>
<protein>
    <submittedName>
        <fullName evidence="2">Uncharacterized protein</fullName>
    </submittedName>
</protein>
<gene>
    <name evidence="2" type="ORF">M422DRAFT_71734</name>
</gene>
<dbReference type="EMBL" id="KN837345">
    <property type="protein sequence ID" value="KIJ27159.1"/>
    <property type="molecule type" value="Genomic_DNA"/>
</dbReference>
<dbReference type="AlphaFoldDB" id="A0A0C9TZ94"/>
<proteinExistence type="predicted"/>
<evidence type="ECO:0000313" key="2">
    <source>
        <dbReference type="EMBL" id="KIJ27159.1"/>
    </source>
</evidence>
<feature type="region of interest" description="Disordered" evidence="1">
    <location>
        <begin position="381"/>
        <end position="480"/>
    </location>
</feature>
<accession>A0A0C9TZ94</accession>
<feature type="compositionally biased region" description="Acidic residues" evidence="1">
    <location>
        <begin position="435"/>
        <end position="449"/>
    </location>
</feature>
<evidence type="ECO:0000256" key="1">
    <source>
        <dbReference type="SAM" id="MobiDB-lite"/>
    </source>
</evidence>
<dbReference type="HOGENOM" id="CLU_044893_0_0_1"/>
<sequence length="480" mass="52437">MATTSTTDSKDLLTETPQRSPSPDFFAEDFENTDDVQVTSAVEIVAFSDAETRAVQRVLKSINSPSRTNYVDRYEVTFNKQLRCQEWTILGSNRPALMHFVARIDRRAGGCKLGPYGNQEFAKGKDVDALNKLKFIVALSDISDAPKELAKYAKYPEDTMSWFEMCLNEALNAGKSADTGAPNTHSFIREDSERGITYILAHTLPIVPDLPQRTTSSVGGGIRNSPSKQARKPIVLHTLPTNAKDLKLIHLFDPENRFTSWSSQAVDIAVRVPNFRDADGILISPRDYDKKLLDKQLVEVTGSFGMREIPPKKKHGISDNGSRAFNFMLQKLQVLPATTDYHAVLTGSAMSNAGESVPKMNSADVMDIVGLPVNVVGSVDVQSSNGDAVDTAKDSRSTTPQRNSIPSSAHTTPGLSVPLAAMGLNSGSKSSPIPEADEEDTISESEYEDSGSSPNKRKQIKQNGSTRNKNARVTRKRDAA</sequence>